<dbReference type="InterPro" id="IPR003779">
    <property type="entry name" value="CMD-like"/>
</dbReference>
<name>A0A0S4L856_9BACT</name>
<gene>
    <name evidence="2" type="ORF">COMA1_10371</name>
</gene>
<evidence type="ECO:0000313" key="3">
    <source>
        <dbReference type="Proteomes" id="UP000199032"/>
    </source>
</evidence>
<dbReference type="NCBIfam" id="TIGR00778">
    <property type="entry name" value="ahpD_dom"/>
    <property type="match status" value="1"/>
</dbReference>
<sequence>MLHGTASAEQENQSRELKRGQLSLFKEVLMTRIAPLDPQTTSGQAKHLFDGVQGKLGAVPNLIRVLGNAPAALKGYLSFSAALADGGFSPKVREQLALTVAETNQCAYCLSAHSFLGGKLGLTQQELADARKATAVDQRTEAILKLAQGIVARRGVLESTELKQARQAGLTDGEIVEAIAHVALNIFSNYINHVAGTVIDFPEVSLSNECASSSCACD</sequence>
<feature type="domain" description="Carboxymuconolactone decarboxylase-like" evidence="1">
    <location>
        <begin position="70"/>
        <end position="145"/>
    </location>
</feature>
<dbReference type="STRING" id="1742972.COMA1_10371"/>
<dbReference type="SUPFAM" id="SSF69118">
    <property type="entry name" value="AhpD-like"/>
    <property type="match status" value="1"/>
</dbReference>
<keyword evidence="2" id="KW-0560">Oxidoreductase</keyword>
<dbReference type="InterPro" id="IPR029032">
    <property type="entry name" value="AhpD-like"/>
</dbReference>
<dbReference type="InterPro" id="IPR004675">
    <property type="entry name" value="AhpD_core"/>
</dbReference>
<organism evidence="2 3">
    <name type="scientific">Candidatus Nitrospira nitrosa</name>
    <dbReference type="NCBI Taxonomy" id="1742972"/>
    <lineage>
        <taxon>Bacteria</taxon>
        <taxon>Pseudomonadati</taxon>
        <taxon>Nitrospirota</taxon>
        <taxon>Nitrospiria</taxon>
        <taxon>Nitrospirales</taxon>
        <taxon>Nitrospiraceae</taxon>
        <taxon>Nitrospira</taxon>
    </lineage>
</organism>
<dbReference type="GO" id="GO:0051920">
    <property type="term" value="F:peroxiredoxin activity"/>
    <property type="evidence" value="ECO:0007669"/>
    <property type="project" value="InterPro"/>
</dbReference>
<accession>A0A0S4L856</accession>
<proteinExistence type="predicted"/>
<evidence type="ECO:0000313" key="2">
    <source>
        <dbReference type="EMBL" id="CUS32004.1"/>
    </source>
</evidence>
<reference evidence="2 3" key="1">
    <citation type="submission" date="2015-10" db="EMBL/GenBank/DDBJ databases">
        <authorList>
            <person name="Gilbert D.G."/>
        </authorList>
    </citation>
    <scope>NUCLEOTIDE SEQUENCE [LARGE SCALE GENOMIC DNA]</scope>
    <source>
        <strain evidence="2">COMA1</strain>
    </source>
</reference>
<dbReference type="PANTHER" id="PTHR35446:SF3">
    <property type="entry name" value="CMD DOMAIN-CONTAINING PROTEIN"/>
    <property type="match status" value="1"/>
</dbReference>
<dbReference type="Pfam" id="PF02627">
    <property type="entry name" value="CMD"/>
    <property type="match status" value="1"/>
</dbReference>
<dbReference type="EMBL" id="CZQA01000001">
    <property type="protein sequence ID" value="CUS32004.1"/>
    <property type="molecule type" value="Genomic_DNA"/>
</dbReference>
<dbReference type="Gene3D" id="1.20.1290.10">
    <property type="entry name" value="AhpD-like"/>
    <property type="match status" value="1"/>
</dbReference>
<dbReference type="AlphaFoldDB" id="A0A0S4L856"/>
<protein>
    <submittedName>
        <fullName evidence="2">Peroxidase-related enzyme</fullName>
    </submittedName>
</protein>
<keyword evidence="2" id="KW-0575">Peroxidase</keyword>
<evidence type="ECO:0000259" key="1">
    <source>
        <dbReference type="Pfam" id="PF02627"/>
    </source>
</evidence>
<dbReference type="PANTHER" id="PTHR35446">
    <property type="entry name" value="SI:CH211-175M2.5"/>
    <property type="match status" value="1"/>
</dbReference>
<keyword evidence="3" id="KW-1185">Reference proteome</keyword>
<dbReference type="Proteomes" id="UP000199032">
    <property type="component" value="Unassembled WGS sequence"/>
</dbReference>